<dbReference type="EMBL" id="JBCAWK010000001">
    <property type="protein sequence ID" value="KAK8870140.1"/>
    <property type="molecule type" value="Genomic_DNA"/>
</dbReference>
<dbReference type="KEGG" id="kne:92177970"/>
<dbReference type="Proteomes" id="UP001388673">
    <property type="component" value="Unassembled WGS sequence"/>
</dbReference>
<reference evidence="1 2" key="1">
    <citation type="journal article" date="2024" name="bioRxiv">
        <title>Comparative genomics of Cryptococcus and Kwoniella reveals pathogenesis evolution and contrasting karyotype dynamics via intercentromeric recombination or chromosome fusion.</title>
        <authorList>
            <person name="Coelho M.A."/>
            <person name="David-Palma M."/>
            <person name="Shea T."/>
            <person name="Bowers K."/>
            <person name="McGinley-Smith S."/>
            <person name="Mohammad A.W."/>
            <person name="Gnirke A."/>
            <person name="Yurkov A.M."/>
            <person name="Nowrousian M."/>
            <person name="Sun S."/>
            <person name="Cuomo C.A."/>
            <person name="Heitman J."/>
        </authorList>
    </citation>
    <scope>NUCLEOTIDE SEQUENCE [LARGE SCALE GENOMIC DNA]</scope>
    <source>
        <strain evidence="1 2">CBS 13917</strain>
    </source>
</reference>
<evidence type="ECO:0000313" key="1">
    <source>
        <dbReference type="EMBL" id="KAK8870140.1"/>
    </source>
</evidence>
<evidence type="ECO:0000313" key="2">
    <source>
        <dbReference type="Proteomes" id="UP001388673"/>
    </source>
</evidence>
<gene>
    <name evidence="1" type="ORF">IAR55_000710</name>
</gene>
<dbReference type="RefSeq" id="XP_066806386.1">
    <property type="nucleotide sequence ID" value="XM_066943844.1"/>
</dbReference>
<keyword evidence="2" id="KW-1185">Reference proteome</keyword>
<organism evidence="1 2">
    <name type="scientific">Kwoniella newhampshirensis</name>
    <dbReference type="NCBI Taxonomy" id="1651941"/>
    <lineage>
        <taxon>Eukaryota</taxon>
        <taxon>Fungi</taxon>
        <taxon>Dikarya</taxon>
        <taxon>Basidiomycota</taxon>
        <taxon>Agaricomycotina</taxon>
        <taxon>Tremellomycetes</taxon>
        <taxon>Tremellales</taxon>
        <taxon>Cryptococcaceae</taxon>
        <taxon>Kwoniella</taxon>
    </lineage>
</organism>
<sequence>MPSISQIQKDAAVERETWQHPNYKLSDLKLESSVGSIDGSQIAWLKPLPADASGEEILRELETKGVAHVKGVMPREYVLDMRRKWFEQVAPSGVLKEGTDPVDGIYCGKEDTTEFLGPEGAAFIKGPREENAHFMLATEAHSAPWAREFAENQYLVNAAKRIHPQWKDPFCMRRQIFRSNLPFAKGTATGVHYDHIFLRGGPPTFLTAWVPIGDCNPNQGGLMYLEDTLEMAAQGFLSRDAVGYAREVGGGRRWLIGDYEAGDAVFHHSFMIHASGRNVDPEGRIRLSADLRFADRAAAYDRRWDK</sequence>
<protein>
    <recommendedName>
        <fullName evidence="3">Phytanoyl-CoA dioxygenase</fullName>
    </recommendedName>
</protein>
<accession>A0AAW0Z7H8</accession>
<evidence type="ECO:0008006" key="3">
    <source>
        <dbReference type="Google" id="ProtNLM"/>
    </source>
</evidence>
<dbReference type="SUPFAM" id="SSF51197">
    <property type="entry name" value="Clavaminate synthase-like"/>
    <property type="match status" value="1"/>
</dbReference>
<name>A0AAW0Z7H8_9TREE</name>
<dbReference type="PANTHER" id="PTHR40128:SF1">
    <property type="entry name" value="PHYTANOYL-COA HYDROXYLASE"/>
    <property type="match status" value="1"/>
</dbReference>
<dbReference type="AlphaFoldDB" id="A0AAW0Z7H8"/>
<proteinExistence type="predicted"/>
<dbReference type="InterPro" id="IPR008775">
    <property type="entry name" value="Phytyl_CoA_dOase-like"/>
</dbReference>
<dbReference type="Gene3D" id="2.60.120.620">
    <property type="entry name" value="q2cbj1_9rhob like domain"/>
    <property type="match status" value="1"/>
</dbReference>
<comment type="caution">
    <text evidence="1">The sequence shown here is derived from an EMBL/GenBank/DDBJ whole genome shotgun (WGS) entry which is preliminary data.</text>
</comment>
<dbReference type="PANTHER" id="PTHR40128">
    <property type="entry name" value="EXPRESSED PROTEIN"/>
    <property type="match status" value="1"/>
</dbReference>
<dbReference type="GeneID" id="92177970"/>
<dbReference type="Pfam" id="PF05721">
    <property type="entry name" value="PhyH"/>
    <property type="match status" value="1"/>
</dbReference>